<dbReference type="Pfam" id="PF01345">
    <property type="entry name" value="DUF11"/>
    <property type="match status" value="1"/>
</dbReference>
<feature type="chain" id="PRO_5040936563" evidence="1">
    <location>
        <begin position="21"/>
        <end position="1942"/>
    </location>
</feature>
<feature type="domain" description="Ig-like" evidence="3">
    <location>
        <begin position="1170"/>
        <end position="1247"/>
    </location>
</feature>
<feature type="domain" description="Ig-like" evidence="3">
    <location>
        <begin position="1012"/>
        <end position="1089"/>
    </location>
</feature>
<evidence type="ECO:0000259" key="3">
    <source>
        <dbReference type="Pfam" id="PF19081"/>
    </source>
</evidence>
<keyword evidence="5" id="KW-1185">Reference proteome</keyword>
<feature type="domain" description="Ig-like" evidence="3">
    <location>
        <begin position="1328"/>
        <end position="1405"/>
    </location>
</feature>
<evidence type="ECO:0000256" key="1">
    <source>
        <dbReference type="SAM" id="SignalP"/>
    </source>
</evidence>
<sequence>MKFKNYLKVLFLTIACVVFTNGKTYSQQIYATSATELSSGNRVDNEANAAANNGDFATVRSYGGALFGIGAYAGELKLEFPNVVPANTTTYIRVGDGGTGLLDLLLGGSLGGVLSDVVGSIALGDHYIEVSALNASNVNILSERSDNITTNGALKVVRNKDGDVFFAITPTVDYKSVTIKDNTDALLLGTTSFINVYHAFYQDPAGAACNSEGIFTWYDGTGITLGLLDPLGVLGTTGVANPEYAIDNDDSTYSTIDIGIVSALATMFQEIQFPTVSSTKDQLEIRIRAKQGALVNVAVLQNITIDLYNGNIGVYSTTVDAAQIIALFPDADGEITKIGVTPGVQFDRLRVTLSSPLGVNLAQQVDLFGAKVTPAPPVLNPGEENQSFCTVQNAKVSDLVATIDAGTSLIWYNQAEGGVAYLGTDALIDGNIYYGATLNGACESVERVAVTVAISDSATPTTTNATQTFCATSNPKISDISVDVTTGVVTWYDAPVGGNAYFATDVLVDGNKYYAANTVGSCESSTRLEVTVTVTNPTTPTTVDANQKFCAVNAPTIANLNATASGTIIWYDAPTGGNAYLATDALTDGTKYYAANSNGTCESNTRLEVTVQVNDSTTPTTTETTQSFCTTQAPTIASLDATASGTIIWYDAATGGNAYLATDALVNGLKYYAANTDGTCESSTRLEVTVQIGDPAKPTATETDQSFCVIDAPTIANLSVDASAGNIIWYDQAVGGNAYASTDALTDATKYYAANSVGNCESPDRLEITVTISDTPVPTTLNANQTFCAVDNPTVGNLDATATGTITWYDAPTGGNAYLATDALTDGTKYYAANSDGTCESSSRLEVTVTVQNPATPTTVDASQSFCAIDSPTVANLNATASGTIIWYDAATGGNAYASTDALTDATKYYAANSNGTCESSTRLEVTVTVTNPTTPTTTDANQSFCAIDTPTIANLNATASGTIIWYDAPTGGNAYASTDALTDATKYYAANLNGGCESSTRLEVTVTVTNPTTPTTLNANQTFCAVDTPTIANLDATATGTIVWYNQATGGTAYASTDALTDATKYYAANSDGTCESSSRLEVTATVQNPATPTTVDASQSFCAIDSPTVANLNATASGTIIWYDAATGGNAYASTDALTDATKYYAANSNGTCESSTRLEVTVTVTNPTTPTTTDANQSFCAIDTPTIANLNATASGTIIWYDQATGGTAYASTDALTDATKYYAANLNGGCESSTRLEVTVTVTNPTTPTTLNANQTFCAVDTPTIANLDATATGTIVWYNQATGGTAYASTDALTDATKYYAANSDGTCESSSRLEVTATVQNPATPTTVDASQSFCAIDSPTVANLNATASGTIIWYDAATGGNAYASTDALTDATKYYAANSNGTCESSTRLEVTVTVTNPTTPTTTDANQSFCAIDTPTVANLNATASGTIIWYDAPTGGNAYASTDALTDATKYYAANSEGTCESSTRLEVTVTVSNPTTPTTTDANQSFCAVDNPTIANLNATASGTIIWYDAPTGGNVYASTDALTDATKYYAANSEGTCESSSRLEVTVSISDTSTPTTTNINQTFCSVNNPKVSDLDATATGTIIWYNTATGGTAYADTDDLTNGIYYAANSDGTCESSNRLEVTVTITTGTDITISGNNTDVCFGTVETYEAPAGYAPYTWNITGGNIVSGGTANDNTIEVEWTNLTNTKVSVDLTGGCFNSNSAEQIVQISTCSDLTIKKEVDFIEPNVGDIITFTIEVENSALSVFTNLEISEVLTNGFIYVSSNATLGSYDATNGIWDIPTLGANQVATLTIKAEVNTSGDYLNTASITTSTPEDSDTTNNTVELLVTPSCLKVYNVITPNGDTFNDYFVISCIGNFSNTQLEIFDRYGSIVYKMKNYNNDWNGIANQTSKIIKSGQKLPNGTYFYVLKFNDGSANTKKGWIQITK</sequence>
<feature type="domain" description="Ig-like" evidence="3">
    <location>
        <begin position="1407"/>
        <end position="1484"/>
    </location>
</feature>
<proteinExistence type="predicted"/>
<dbReference type="Proteomes" id="UP001139369">
    <property type="component" value="Unassembled WGS sequence"/>
</dbReference>
<feature type="domain" description="Ig-like" evidence="3">
    <location>
        <begin position="854"/>
        <end position="931"/>
    </location>
</feature>
<feature type="domain" description="Ig-like" evidence="3">
    <location>
        <begin position="459"/>
        <end position="535"/>
    </location>
</feature>
<comment type="caution">
    <text evidence="4">The sequence shown here is derived from an EMBL/GenBank/DDBJ whole genome shotgun (WGS) entry which is preliminary data.</text>
</comment>
<dbReference type="Pfam" id="PF13585">
    <property type="entry name" value="CHU_C"/>
    <property type="match status" value="1"/>
</dbReference>
<reference evidence="4" key="1">
    <citation type="submission" date="2022-02" db="EMBL/GenBank/DDBJ databases">
        <title>Polaribacter sp. MSW13, isolated from seawater.</title>
        <authorList>
            <person name="Kristyanto S."/>
            <person name="Jung J."/>
            <person name="Jeon C.O."/>
        </authorList>
    </citation>
    <scope>NUCLEOTIDE SEQUENCE</scope>
    <source>
        <strain evidence="4">MSW13</strain>
    </source>
</reference>
<dbReference type="NCBIfam" id="TIGR04131">
    <property type="entry name" value="Bac_Flav_CTERM"/>
    <property type="match status" value="1"/>
</dbReference>
<evidence type="ECO:0000313" key="4">
    <source>
        <dbReference type="EMBL" id="MCI2229005.1"/>
    </source>
</evidence>
<evidence type="ECO:0000313" key="5">
    <source>
        <dbReference type="Proteomes" id="UP001139369"/>
    </source>
</evidence>
<feature type="domain" description="Ig-like" evidence="3">
    <location>
        <begin position="695"/>
        <end position="772"/>
    </location>
</feature>
<feature type="domain" description="Ig-like" evidence="3">
    <location>
        <begin position="1249"/>
        <end position="1326"/>
    </location>
</feature>
<protein>
    <submittedName>
        <fullName evidence="4">Gliding motility-associated C-terminal domain-containing protein</fullName>
    </submittedName>
</protein>
<feature type="domain" description="Ig-like" evidence="3">
    <location>
        <begin position="1567"/>
        <end position="1641"/>
    </location>
</feature>
<dbReference type="InterPro" id="IPR026341">
    <property type="entry name" value="T9SS_type_B"/>
</dbReference>
<feature type="domain" description="DUF11" evidence="2">
    <location>
        <begin position="1729"/>
        <end position="1840"/>
    </location>
</feature>
<dbReference type="EMBL" id="JAKQYM010000004">
    <property type="protein sequence ID" value="MCI2229005.1"/>
    <property type="molecule type" value="Genomic_DNA"/>
</dbReference>
<evidence type="ECO:0000259" key="2">
    <source>
        <dbReference type="Pfam" id="PF01345"/>
    </source>
</evidence>
<accession>A0A9X2AL87</accession>
<feature type="domain" description="Ig-like" evidence="3">
    <location>
        <begin position="1486"/>
        <end position="1562"/>
    </location>
</feature>
<feature type="domain" description="Ig-like" evidence="3">
    <location>
        <begin position="618"/>
        <end position="692"/>
    </location>
</feature>
<keyword evidence="1" id="KW-0732">Signal</keyword>
<feature type="signal peptide" evidence="1">
    <location>
        <begin position="1"/>
        <end position="20"/>
    </location>
</feature>
<dbReference type="RefSeq" id="WP_242178133.1">
    <property type="nucleotide sequence ID" value="NZ_JAKQYM010000004.1"/>
</dbReference>
<feature type="domain" description="Ig-like" evidence="3">
    <location>
        <begin position="1091"/>
        <end position="1168"/>
    </location>
</feature>
<organism evidence="4 5">
    <name type="scientific">Polaribacter marinus</name>
    <dbReference type="NCBI Taxonomy" id="2916838"/>
    <lineage>
        <taxon>Bacteria</taxon>
        <taxon>Pseudomonadati</taxon>
        <taxon>Bacteroidota</taxon>
        <taxon>Flavobacteriia</taxon>
        <taxon>Flavobacteriales</taxon>
        <taxon>Flavobacteriaceae</taxon>
    </lineage>
</organism>
<feature type="domain" description="Ig-like" evidence="3">
    <location>
        <begin position="933"/>
        <end position="1010"/>
    </location>
</feature>
<feature type="domain" description="Ig-like" evidence="3">
    <location>
        <begin position="537"/>
        <end position="614"/>
    </location>
</feature>
<name>A0A9X2AL87_9FLAO</name>
<dbReference type="InterPro" id="IPR044023">
    <property type="entry name" value="Ig_7"/>
</dbReference>
<dbReference type="InterPro" id="IPR001434">
    <property type="entry name" value="OmcB-like_DUF11"/>
</dbReference>
<gene>
    <name evidence="4" type="ORF">MC378_07485</name>
</gene>
<feature type="domain" description="Ig-like" evidence="3">
    <location>
        <begin position="776"/>
        <end position="852"/>
    </location>
</feature>
<dbReference type="Pfam" id="PF19081">
    <property type="entry name" value="Ig_7"/>
    <property type="match status" value="15"/>
</dbReference>